<evidence type="ECO:0000256" key="1">
    <source>
        <dbReference type="ARBA" id="ARBA00004196"/>
    </source>
</evidence>
<dbReference type="InterPro" id="IPR006311">
    <property type="entry name" value="TAT_signal"/>
</dbReference>
<dbReference type="AlphaFoldDB" id="A0A810NA93"/>
<dbReference type="Pfam" id="PF13416">
    <property type="entry name" value="SBP_bac_8"/>
    <property type="match status" value="1"/>
</dbReference>
<dbReference type="SUPFAM" id="SSF53850">
    <property type="entry name" value="Periplasmic binding protein-like II"/>
    <property type="match status" value="1"/>
</dbReference>
<dbReference type="PROSITE" id="PS51318">
    <property type="entry name" value="TAT"/>
    <property type="match status" value="1"/>
</dbReference>
<dbReference type="InterPro" id="IPR006059">
    <property type="entry name" value="SBP"/>
</dbReference>
<sequence>MMHDRASLSRRRFLTLAGGTAIAAAGAGVLSACGSSPAPTTPDGAGSAALPDYIPSELVRPDLPPTAEGVMAGYYQYPRQLVDAFGTKPGEGLGDVSILTNMFNPVPPALGGNQFWQELNNRVGANLDITMTPSADYLNKLSTTVASGDLPDIMLISARLARRADVLTRLCADLSELIGGSNSANFPFLANIPRDSWLSTAYGGGIYAIPISRAIVGTIMFARTDLIAQRGLNAAPGSYAEFVALAQGLTDARNNRWAFGSAKQVIAYVGNMLRVPNVWREEGGKFTSEMETPERREAVARVAEMYKAGLFHPDAIGGRLQLRDLLGNGTIALNAEGYAAWDILADTHKVQFGGIPTPGYDGGTPVHRSGTPSFALTAFRKTDKARLEKLLRICDWLAAPLGTSEYMFRKFGVEGRHWNWQDGVPVRTDAGNVEVKLPLEYVSDSPHILGPTDRARVDAQRAYQEKVIPNLLRNPSEGLVSETSVAKSGELTKIIDTVELDIVSGRKPISAWDEAVAQWKTAGGDQIRAEYEAALAEQK</sequence>
<keyword evidence="7" id="KW-1185">Reference proteome</keyword>
<name>A0A810NA93_9ACTN</name>
<evidence type="ECO:0000313" key="6">
    <source>
        <dbReference type="EMBL" id="BCJ68483.1"/>
    </source>
</evidence>
<keyword evidence="4 5" id="KW-0732">Signal</keyword>
<evidence type="ECO:0000256" key="4">
    <source>
        <dbReference type="ARBA" id="ARBA00022729"/>
    </source>
</evidence>
<keyword evidence="3" id="KW-0813">Transport</keyword>
<evidence type="ECO:0000256" key="3">
    <source>
        <dbReference type="ARBA" id="ARBA00022448"/>
    </source>
</evidence>
<evidence type="ECO:0000313" key="7">
    <source>
        <dbReference type="Proteomes" id="UP000680866"/>
    </source>
</evidence>
<dbReference type="GO" id="GO:0030313">
    <property type="term" value="C:cell envelope"/>
    <property type="evidence" value="ECO:0007669"/>
    <property type="project" value="UniProtKB-SubCell"/>
</dbReference>
<dbReference type="PANTHER" id="PTHR43649:SF31">
    <property type="entry name" value="SN-GLYCEROL-3-PHOSPHATE-BINDING PERIPLASMIC PROTEIN UGPB"/>
    <property type="match status" value="1"/>
</dbReference>
<evidence type="ECO:0000256" key="2">
    <source>
        <dbReference type="ARBA" id="ARBA00008520"/>
    </source>
</evidence>
<proteinExistence type="inferred from homology"/>
<dbReference type="PANTHER" id="PTHR43649">
    <property type="entry name" value="ARABINOSE-BINDING PROTEIN-RELATED"/>
    <property type="match status" value="1"/>
</dbReference>
<dbReference type="PROSITE" id="PS51257">
    <property type="entry name" value="PROKAR_LIPOPROTEIN"/>
    <property type="match status" value="1"/>
</dbReference>
<feature type="chain" id="PRO_5032588437" evidence="5">
    <location>
        <begin position="24"/>
        <end position="539"/>
    </location>
</feature>
<accession>A0A810NA93</accession>
<evidence type="ECO:0000256" key="5">
    <source>
        <dbReference type="SAM" id="SignalP"/>
    </source>
</evidence>
<protein>
    <submittedName>
        <fullName evidence="6">Sugar ABC transporter substrate-binding protein</fullName>
    </submittedName>
</protein>
<reference evidence="6" key="1">
    <citation type="submission" date="2020-08" db="EMBL/GenBank/DDBJ databases">
        <title>Whole genome shotgun sequence of Polymorphospora rubra NBRC 101157.</title>
        <authorList>
            <person name="Komaki H."/>
            <person name="Tamura T."/>
        </authorList>
    </citation>
    <scope>NUCLEOTIDE SEQUENCE</scope>
    <source>
        <strain evidence="6">NBRC 101157</strain>
    </source>
</reference>
<feature type="signal peptide" evidence="5">
    <location>
        <begin position="1"/>
        <end position="23"/>
    </location>
</feature>
<organism evidence="6 7">
    <name type="scientific">Polymorphospora rubra</name>
    <dbReference type="NCBI Taxonomy" id="338584"/>
    <lineage>
        <taxon>Bacteria</taxon>
        <taxon>Bacillati</taxon>
        <taxon>Actinomycetota</taxon>
        <taxon>Actinomycetes</taxon>
        <taxon>Micromonosporales</taxon>
        <taxon>Micromonosporaceae</taxon>
        <taxon>Polymorphospora</taxon>
    </lineage>
</organism>
<comment type="subcellular location">
    <subcellularLocation>
        <location evidence="1">Cell envelope</location>
    </subcellularLocation>
</comment>
<dbReference type="Gene3D" id="3.40.190.10">
    <property type="entry name" value="Periplasmic binding protein-like II"/>
    <property type="match status" value="2"/>
</dbReference>
<dbReference type="EMBL" id="AP023359">
    <property type="protein sequence ID" value="BCJ68483.1"/>
    <property type="molecule type" value="Genomic_DNA"/>
</dbReference>
<dbReference type="Proteomes" id="UP000680866">
    <property type="component" value="Chromosome"/>
</dbReference>
<gene>
    <name evidence="6" type="ORF">Prubr_55040</name>
</gene>
<comment type="similarity">
    <text evidence="2">Belongs to the bacterial solute-binding protein 1 family.</text>
</comment>
<dbReference type="KEGG" id="pry:Prubr_55040"/>
<dbReference type="RefSeq" id="WP_212817710.1">
    <property type="nucleotide sequence ID" value="NZ_AP023359.1"/>
</dbReference>
<dbReference type="InterPro" id="IPR050490">
    <property type="entry name" value="Bact_solute-bd_prot1"/>
</dbReference>